<dbReference type="PANTHER" id="PTHR11439">
    <property type="entry name" value="GAG-POL-RELATED RETROTRANSPOSON"/>
    <property type="match status" value="1"/>
</dbReference>
<sequence length="163" mass="18003">MSNAQVVSTPLANHFKLSLDQCPKTDEEKKYMSKVPYASAVGCLMYAMVCTRPNLVQAVSQVCKYISKPGKQHWEAVKWIFRYLKGTTGLGIMFSSKQSKPSVIGYVDSDYAEDLDDRRSTTGFVFTLASGPIMWRSSVQSIVAMSTTEAEYMAAGEASKEAL</sequence>
<evidence type="ECO:0000313" key="1">
    <source>
        <dbReference type="EMBL" id="CAL0318564.1"/>
    </source>
</evidence>
<gene>
    <name evidence="1" type="ORF">LLUT_LOCUS19624</name>
</gene>
<proteinExistence type="predicted"/>
<name>A0AAV1XBL8_LUPLU</name>
<keyword evidence="2" id="KW-1185">Reference proteome</keyword>
<dbReference type="PANTHER" id="PTHR11439:SF491">
    <property type="entry name" value="INTEGRASE CATALYTIC DOMAIN-CONTAINING PROTEIN"/>
    <property type="match status" value="1"/>
</dbReference>
<evidence type="ECO:0008006" key="3">
    <source>
        <dbReference type="Google" id="ProtNLM"/>
    </source>
</evidence>
<accession>A0AAV1XBL8</accession>
<dbReference type="EMBL" id="CAXHTB010000013">
    <property type="protein sequence ID" value="CAL0318564.1"/>
    <property type="molecule type" value="Genomic_DNA"/>
</dbReference>
<organism evidence="1 2">
    <name type="scientific">Lupinus luteus</name>
    <name type="common">European yellow lupine</name>
    <dbReference type="NCBI Taxonomy" id="3873"/>
    <lineage>
        <taxon>Eukaryota</taxon>
        <taxon>Viridiplantae</taxon>
        <taxon>Streptophyta</taxon>
        <taxon>Embryophyta</taxon>
        <taxon>Tracheophyta</taxon>
        <taxon>Spermatophyta</taxon>
        <taxon>Magnoliopsida</taxon>
        <taxon>eudicotyledons</taxon>
        <taxon>Gunneridae</taxon>
        <taxon>Pentapetalae</taxon>
        <taxon>rosids</taxon>
        <taxon>fabids</taxon>
        <taxon>Fabales</taxon>
        <taxon>Fabaceae</taxon>
        <taxon>Papilionoideae</taxon>
        <taxon>50 kb inversion clade</taxon>
        <taxon>genistoids sensu lato</taxon>
        <taxon>core genistoids</taxon>
        <taxon>Genisteae</taxon>
        <taxon>Lupinus</taxon>
    </lineage>
</organism>
<evidence type="ECO:0000313" key="2">
    <source>
        <dbReference type="Proteomes" id="UP001497480"/>
    </source>
</evidence>
<protein>
    <recommendedName>
        <fullName evidence="3">Retrovirus-related Pol polyprotein from transposon TNT 1-94</fullName>
    </recommendedName>
</protein>
<reference evidence="1 2" key="1">
    <citation type="submission" date="2024-03" db="EMBL/GenBank/DDBJ databases">
        <authorList>
            <person name="Martinez-Hernandez J."/>
        </authorList>
    </citation>
    <scope>NUCLEOTIDE SEQUENCE [LARGE SCALE GENOMIC DNA]</scope>
</reference>
<dbReference type="Proteomes" id="UP001497480">
    <property type="component" value="Unassembled WGS sequence"/>
</dbReference>
<dbReference type="CDD" id="cd09272">
    <property type="entry name" value="RNase_HI_RT_Ty1"/>
    <property type="match status" value="1"/>
</dbReference>
<comment type="caution">
    <text evidence="1">The sequence shown here is derived from an EMBL/GenBank/DDBJ whole genome shotgun (WGS) entry which is preliminary data.</text>
</comment>
<dbReference type="AlphaFoldDB" id="A0AAV1XBL8"/>